<dbReference type="GeneID" id="90038568"/>
<evidence type="ECO:0000256" key="1">
    <source>
        <dbReference type="ARBA" id="ARBA00006484"/>
    </source>
</evidence>
<dbReference type="PANTHER" id="PTHR24320:SF236">
    <property type="entry name" value="SHORT-CHAIN DEHYDROGENASE-RELATED"/>
    <property type="match status" value="1"/>
</dbReference>
<comment type="caution">
    <text evidence="4">The sequence shown here is derived from an EMBL/GenBank/DDBJ whole genome shotgun (WGS) entry which is preliminary data.</text>
</comment>
<dbReference type="InterPro" id="IPR002347">
    <property type="entry name" value="SDR_fam"/>
</dbReference>
<proteinExistence type="inferred from homology"/>
<evidence type="ECO:0000313" key="4">
    <source>
        <dbReference type="EMBL" id="KAK7204531.1"/>
    </source>
</evidence>
<dbReference type="PROSITE" id="PS00061">
    <property type="entry name" value="ADH_SHORT"/>
    <property type="match status" value="1"/>
</dbReference>
<organism evidence="4 5">
    <name type="scientific">Myxozyma melibiosi</name>
    <dbReference type="NCBI Taxonomy" id="54550"/>
    <lineage>
        <taxon>Eukaryota</taxon>
        <taxon>Fungi</taxon>
        <taxon>Dikarya</taxon>
        <taxon>Ascomycota</taxon>
        <taxon>Saccharomycotina</taxon>
        <taxon>Lipomycetes</taxon>
        <taxon>Lipomycetales</taxon>
        <taxon>Lipomycetaceae</taxon>
        <taxon>Myxozyma</taxon>
    </lineage>
</organism>
<dbReference type="SUPFAM" id="SSF51735">
    <property type="entry name" value="NAD(P)-binding Rossmann-fold domains"/>
    <property type="match status" value="1"/>
</dbReference>
<dbReference type="Gene3D" id="3.40.50.720">
    <property type="entry name" value="NAD(P)-binding Rossmann-like Domain"/>
    <property type="match status" value="1"/>
</dbReference>
<keyword evidence="2" id="KW-0521">NADP</keyword>
<dbReference type="Proteomes" id="UP001498771">
    <property type="component" value="Unassembled WGS sequence"/>
</dbReference>
<evidence type="ECO:0000256" key="3">
    <source>
        <dbReference type="ARBA" id="ARBA00023002"/>
    </source>
</evidence>
<keyword evidence="5" id="KW-1185">Reference proteome</keyword>
<reference evidence="4 5" key="1">
    <citation type="submission" date="2024-03" db="EMBL/GenBank/DDBJ databases">
        <title>Genome-scale model development and genomic sequencing of the oleaginous clade Lipomyces.</title>
        <authorList>
            <consortium name="Lawrence Berkeley National Laboratory"/>
            <person name="Czajka J.J."/>
            <person name="Han Y."/>
            <person name="Kim J."/>
            <person name="Mondo S.J."/>
            <person name="Hofstad B.A."/>
            <person name="Robles A."/>
            <person name="Haridas S."/>
            <person name="Riley R."/>
            <person name="LaButti K."/>
            <person name="Pangilinan J."/>
            <person name="Andreopoulos W."/>
            <person name="Lipzen A."/>
            <person name="Yan J."/>
            <person name="Wang M."/>
            <person name="Ng V."/>
            <person name="Grigoriev I.V."/>
            <person name="Spatafora J.W."/>
            <person name="Magnuson J.K."/>
            <person name="Baker S.E."/>
            <person name="Pomraning K.R."/>
        </authorList>
    </citation>
    <scope>NUCLEOTIDE SEQUENCE [LARGE SCALE GENOMIC DNA]</scope>
    <source>
        <strain evidence="4 5">Phaff 52-87</strain>
    </source>
</reference>
<name>A0ABR1F3V3_9ASCO</name>
<dbReference type="InterPro" id="IPR036291">
    <property type="entry name" value="NAD(P)-bd_dom_sf"/>
</dbReference>
<protein>
    <recommendedName>
        <fullName evidence="6">NAD(P)-binding protein</fullName>
    </recommendedName>
</protein>
<dbReference type="PRINTS" id="PR00081">
    <property type="entry name" value="GDHRDH"/>
</dbReference>
<dbReference type="EMBL" id="JBBJBU010000008">
    <property type="protein sequence ID" value="KAK7204531.1"/>
    <property type="molecule type" value="Genomic_DNA"/>
</dbReference>
<gene>
    <name evidence="4" type="ORF">BZA70DRAFT_281069</name>
</gene>
<comment type="similarity">
    <text evidence="1">Belongs to the short-chain dehydrogenases/reductases (SDR) family.</text>
</comment>
<evidence type="ECO:0008006" key="6">
    <source>
        <dbReference type="Google" id="ProtNLM"/>
    </source>
</evidence>
<dbReference type="InterPro" id="IPR020904">
    <property type="entry name" value="Sc_DH/Rdtase_CS"/>
</dbReference>
<dbReference type="RefSeq" id="XP_064767564.1">
    <property type="nucleotide sequence ID" value="XM_064913056.1"/>
</dbReference>
<dbReference type="PANTHER" id="PTHR24320">
    <property type="entry name" value="RETINOL DEHYDROGENASE"/>
    <property type="match status" value="1"/>
</dbReference>
<evidence type="ECO:0000313" key="5">
    <source>
        <dbReference type="Proteomes" id="UP001498771"/>
    </source>
</evidence>
<dbReference type="Pfam" id="PF00106">
    <property type="entry name" value="adh_short"/>
    <property type="match status" value="1"/>
</dbReference>
<evidence type="ECO:0000256" key="2">
    <source>
        <dbReference type="ARBA" id="ARBA00022857"/>
    </source>
</evidence>
<keyword evidence="3" id="KW-0560">Oxidoreductase</keyword>
<sequence length="330" mass="36483">MSLLWQTITEVYPPGPTLTEKDVPDLSGKTYLVTGGTAGIGLELVRILFWKNATVYIAARSADLFKQASEDIMENSAKFTKAPALGRLELVLLDLADLTTIKPAVEELKTKIGSLDSVWYNAGVMEPPEGSKTVQGYELQWGVNVVGHYVLNRYLTPLIVEGAKKNADTPGSTRVIWVASDANNFSPAPDGVNWDDPNFEKTEGSQFLKYSQSKAGDILLSREMADQMKEKDTGVLSLSLNPGHLKSQLFRSMPPWRQKLASVFSFDPRLGALTEIFAGFSPQITTEHNGAYFVPWGRFGSPRGTIVEGIEKRQTATRLWGTLDNETRMY</sequence>
<accession>A0ABR1F3V3</accession>